<sequence>MSGYLPVEFGGPPELCEPVTVHVGYFDVFFTTAMDGAEPKQGYTVETVDRQRFTVDGSAPVRAVPPPGGVPDFPCTGRLMTITLGKQVGPGDIETISWSQYEGDDVVGNVGISFKENERIVRYDLQTPTGLSAC</sequence>
<dbReference type="AlphaFoldDB" id="A0A5J6FEC4"/>
<keyword evidence="2" id="KW-1185">Reference proteome</keyword>
<reference evidence="1 2" key="1">
    <citation type="submission" date="2017-09" db="EMBL/GenBank/DDBJ databases">
        <authorList>
            <person name="Lee N."/>
            <person name="Cho B.-K."/>
        </authorList>
    </citation>
    <scope>NUCLEOTIDE SEQUENCE [LARGE SCALE GENOMIC DNA]</scope>
    <source>
        <strain evidence="1 2">ATCC 12769</strain>
    </source>
</reference>
<evidence type="ECO:0000313" key="1">
    <source>
        <dbReference type="EMBL" id="QEU74758.1"/>
    </source>
</evidence>
<organism evidence="1 2">
    <name type="scientific">Streptomyces nitrosporeus</name>
    <dbReference type="NCBI Taxonomy" id="28894"/>
    <lineage>
        <taxon>Bacteria</taxon>
        <taxon>Bacillati</taxon>
        <taxon>Actinomycetota</taxon>
        <taxon>Actinomycetes</taxon>
        <taxon>Kitasatosporales</taxon>
        <taxon>Streptomycetaceae</taxon>
        <taxon>Streptomyces</taxon>
    </lineage>
</organism>
<dbReference type="EMBL" id="CP023702">
    <property type="protein sequence ID" value="QEU74758.1"/>
    <property type="molecule type" value="Genomic_DNA"/>
</dbReference>
<gene>
    <name evidence="1" type="ORF">CP967_24700</name>
</gene>
<name>A0A5J6FEC4_9ACTN</name>
<dbReference type="Proteomes" id="UP000326178">
    <property type="component" value="Chromosome"/>
</dbReference>
<protein>
    <submittedName>
        <fullName evidence="1">Uncharacterized protein</fullName>
    </submittedName>
</protein>
<accession>A0A5J6FEC4</accession>
<evidence type="ECO:0000313" key="2">
    <source>
        <dbReference type="Proteomes" id="UP000326178"/>
    </source>
</evidence>
<proteinExistence type="predicted"/>
<dbReference type="KEGG" id="snk:CP967_24700"/>